<dbReference type="RefSeq" id="WP_406825250.1">
    <property type="nucleotide sequence ID" value="NZ_CP157485.1"/>
</dbReference>
<accession>A0AAU7K6F5</accession>
<dbReference type="Pfam" id="PF20475">
    <property type="entry name" value="DUF6717"/>
    <property type="match status" value="1"/>
</dbReference>
<dbReference type="EMBL" id="CP157485">
    <property type="protein sequence ID" value="XBO47849.1"/>
    <property type="molecule type" value="Genomic_DNA"/>
</dbReference>
<name>A0AAU7K6F5_9SPHI</name>
<dbReference type="InterPro" id="IPR046562">
    <property type="entry name" value="DUF6717"/>
</dbReference>
<proteinExistence type="predicted"/>
<protein>
    <submittedName>
        <fullName evidence="1">DUF6717 family protein</fullName>
    </submittedName>
</protein>
<gene>
    <name evidence="1" type="ORF">ABEG20_21405</name>
</gene>
<organism evidence="1">
    <name type="scientific">Pedobacter sp. KACC 23697</name>
    <dbReference type="NCBI Taxonomy" id="3149230"/>
    <lineage>
        <taxon>Bacteria</taxon>
        <taxon>Pseudomonadati</taxon>
        <taxon>Bacteroidota</taxon>
        <taxon>Sphingobacteriia</taxon>
        <taxon>Sphingobacteriales</taxon>
        <taxon>Sphingobacteriaceae</taxon>
        <taxon>Pedobacter</taxon>
    </lineage>
</organism>
<sequence length="121" mass="14095">MERTIRFYKNAKHEWYADIPEWGGAIEDLQMVEGADELLNWIAVSENECKLLMADEHVDQAEILHLVYVREENLGGGGDYLLEQFKGAYKDHKIWLCGVTEFVFKQLPEKIYFKKVGQLLS</sequence>
<dbReference type="AlphaFoldDB" id="A0AAU7K6F5"/>
<evidence type="ECO:0000313" key="1">
    <source>
        <dbReference type="EMBL" id="XBO47849.1"/>
    </source>
</evidence>
<reference evidence="1" key="1">
    <citation type="submission" date="2024-05" db="EMBL/GenBank/DDBJ databases">
        <authorList>
            <person name="Kim S."/>
            <person name="Heo J."/>
            <person name="Choi H."/>
            <person name="Choi Y."/>
            <person name="Kwon S.-W."/>
            <person name="Kim Y."/>
        </authorList>
    </citation>
    <scope>NUCLEOTIDE SEQUENCE</scope>
    <source>
        <strain evidence="1">KACC 23697</strain>
    </source>
</reference>